<dbReference type="OrthoDB" id="4091342at2759"/>
<gene>
    <name evidence="2" type="ORF">SPAPADRAFT_49025</name>
</gene>
<accession>G3AJM8</accession>
<dbReference type="InParanoid" id="G3AJM8"/>
<dbReference type="EMBL" id="GL996500">
    <property type="protein sequence ID" value="EGW33929.1"/>
    <property type="molecule type" value="Genomic_DNA"/>
</dbReference>
<feature type="compositionally biased region" description="Basic residues" evidence="1">
    <location>
        <begin position="209"/>
        <end position="218"/>
    </location>
</feature>
<dbReference type="eggNOG" id="ENOG502TFR8">
    <property type="taxonomic scope" value="Eukaryota"/>
</dbReference>
<evidence type="ECO:0000313" key="2">
    <source>
        <dbReference type="EMBL" id="EGW33929.1"/>
    </source>
</evidence>
<dbReference type="AlphaFoldDB" id="G3AJM8"/>
<feature type="region of interest" description="Disordered" evidence="1">
    <location>
        <begin position="158"/>
        <end position="225"/>
    </location>
</feature>
<dbReference type="KEGG" id="spaa:SPAPADRAFT_49025"/>
<feature type="compositionally biased region" description="Polar residues" evidence="1">
    <location>
        <begin position="158"/>
        <end position="170"/>
    </location>
</feature>
<dbReference type="HOGENOM" id="CLU_023521_0_0_1"/>
<feature type="compositionally biased region" description="Acidic residues" evidence="1">
    <location>
        <begin position="179"/>
        <end position="204"/>
    </location>
</feature>
<evidence type="ECO:0000256" key="1">
    <source>
        <dbReference type="SAM" id="MobiDB-lite"/>
    </source>
</evidence>
<organism evidence="3">
    <name type="scientific">Spathaspora passalidarum (strain NRRL Y-27907 / 11-Y1)</name>
    <dbReference type="NCBI Taxonomy" id="619300"/>
    <lineage>
        <taxon>Eukaryota</taxon>
        <taxon>Fungi</taxon>
        <taxon>Dikarya</taxon>
        <taxon>Ascomycota</taxon>
        <taxon>Saccharomycotina</taxon>
        <taxon>Pichiomycetes</taxon>
        <taxon>Debaryomycetaceae</taxon>
        <taxon>Spathaspora</taxon>
    </lineage>
</organism>
<dbReference type="RefSeq" id="XP_007373513.1">
    <property type="nucleotide sequence ID" value="XM_007373451.1"/>
</dbReference>
<reference evidence="2 3" key="1">
    <citation type="journal article" date="2011" name="Proc. Natl. Acad. Sci. U.S.A.">
        <title>Comparative genomics of xylose-fermenting fungi for enhanced biofuel production.</title>
        <authorList>
            <person name="Wohlbach D.J."/>
            <person name="Kuo A."/>
            <person name="Sato T.K."/>
            <person name="Potts K.M."/>
            <person name="Salamov A.A."/>
            <person name="LaButti K.M."/>
            <person name="Sun H."/>
            <person name="Clum A."/>
            <person name="Pangilinan J.L."/>
            <person name="Lindquist E.A."/>
            <person name="Lucas S."/>
            <person name="Lapidus A."/>
            <person name="Jin M."/>
            <person name="Gunawan C."/>
            <person name="Balan V."/>
            <person name="Dale B.E."/>
            <person name="Jeffries T.W."/>
            <person name="Zinkel R."/>
            <person name="Barry K.W."/>
            <person name="Grigoriev I.V."/>
            <person name="Gasch A.P."/>
        </authorList>
    </citation>
    <scope>NUCLEOTIDE SEQUENCE [LARGE SCALE GENOMIC DNA]</scope>
    <source>
        <strain evidence="3">NRRL Y-27907 / 11-Y1</strain>
    </source>
</reference>
<sequence>MSKVIFNDIIPIIPTHSYSTKRTQLIFSEEAAATTTPVNKTNFAVPIFQIQQQDGKLQDYVLIKHLSQLWNYPSSYQLITKLINNTVLTIHQFKKTDEAINHQLNQYSLIEVKDIKFELFYIALEDIYSVINNKHVFYQSLTAKPRVKSQAVAISASGDTSINSSNAQSNKPDEKAQEEQEEEDEDESDESDEEDEEDEVDDEDVKTPKPSHHIHKYKKNESTVLTSSASNDDIITVSQAFPQFGIVDSVVQFNHAQFNSLNPLTKLNYYKTLPSSSLHKFLPNNKLTFSERELLLTSHNYYSNDSEDSKKQQQQIERKLFRKPIGKSKKHNIHVDPNTIDLNESVIPGQGYIQEFNINHICKVPNYYITSNHQPAASASTPDGLASPGQPAASIGKINMKKLKLNSTSNSSFLFNDNIKMSKNIQQLIFSNDSDNYHHAKYYYTKSYRGPGSGNYKDAALMNKINKIKLTNDPIKKIHKKKISTIKSRYNHSLKGLLHEKFNNQLVETVFAKQRKFTEDYSNLEMLHNNLQFNVLLNTYRHISNQTWKNYFKFKTTDFEQLKASQVEQREIELRKQAIENHNQWIEQEKNRQEQIKLILDQERAEFESLQREHIQKQKSIEEKKRQRQLEDTFNDPFISDSNKESAGEEEQYEALNQEFQQKQLELSKKFEAKKREFLAPIPPPVPVETPQFDIINRFSLPTIYPEIVKNLPLELRQESIEKDDVPSIKKPIRYISTYAQEGIKNPEFVTKVEMIKLPNANSVGWDNLRKFKHS</sequence>
<dbReference type="Proteomes" id="UP000000709">
    <property type="component" value="Unassembled WGS sequence"/>
</dbReference>
<feature type="compositionally biased region" description="Basic and acidic residues" evidence="1">
    <location>
        <begin position="611"/>
        <end position="631"/>
    </location>
</feature>
<protein>
    <submittedName>
        <fullName evidence="2">Uncharacterized protein</fullName>
    </submittedName>
</protein>
<keyword evidence="3" id="KW-1185">Reference proteome</keyword>
<dbReference type="OMA" id="CKVPNYY"/>
<dbReference type="GeneID" id="18871296"/>
<evidence type="ECO:0000313" key="3">
    <source>
        <dbReference type="Proteomes" id="UP000000709"/>
    </source>
</evidence>
<proteinExistence type="predicted"/>
<name>G3AJM8_SPAPN</name>
<feature type="region of interest" description="Disordered" evidence="1">
    <location>
        <begin position="611"/>
        <end position="650"/>
    </location>
</feature>